<keyword evidence="1 4" id="KW-0963">Cytoplasm</keyword>
<keyword evidence="2 4" id="KW-0396">Initiation factor</keyword>
<dbReference type="Gene3D" id="3.40.140.10">
    <property type="entry name" value="Cytidine Deaminase, domain 2"/>
    <property type="match status" value="1"/>
</dbReference>
<evidence type="ECO:0000313" key="7">
    <source>
        <dbReference type="Proteomes" id="UP000054270"/>
    </source>
</evidence>
<keyword evidence="7" id="KW-1185">Reference proteome</keyword>
<feature type="domain" description="MPN" evidence="5">
    <location>
        <begin position="50"/>
        <end position="186"/>
    </location>
</feature>
<protein>
    <recommendedName>
        <fullName evidence="4">Eukaryotic translation initiation factor 3 subunit H</fullName>
        <shortName evidence="4">eIF3h</shortName>
    </recommendedName>
</protein>
<proteinExistence type="inferred from homology"/>
<dbReference type="PROSITE" id="PS50249">
    <property type="entry name" value="MPN"/>
    <property type="match status" value="1"/>
</dbReference>
<dbReference type="InterPro" id="IPR050242">
    <property type="entry name" value="JAMM_MPN+_peptidase_M67A"/>
</dbReference>
<evidence type="ECO:0000256" key="1">
    <source>
        <dbReference type="ARBA" id="ARBA00022490"/>
    </source>
</evidence>
<comment type="subcellular location">
    <subcellularLocation>
        <location evidence="4">Cytoplasm</location>
    </subcellularLocation>
</comment>
<dbReference type="OrthoDB" id="10265695at2759"/>
<evidence type="ECO:0000259" key="5">
    <source>
        <dbReference type="PROSITE" id="PS50249"/>
    </source>
</evidence>
<dbReference type="STRING" id="945553.A0A0D2LME6"/>
<dbReference type="HAMAP" id="MF_03007">
    <property type="entry name" value="eIF3h"/>
    <property type="match status" value="1"/>
</dbReference>
<name>A0A0D2LME6_HYPSF</name>
<comment type="similarity">
    <text evidence="4">Belongs to the eIF-3 subunit H family.</text>
</comment>
<dbReference type="InterPro" id="IPR027524">
    <property type="entry name" value="eIF3h"/>
</dbReference>
<accession>A0A0D2LME6</accession>
<comment type="subunit">
    <text evidence="4">Component of the eukaryotic translation initiation factor 3 (eIF-3) complex.</text>
</comment>
<dbReference type="InterPro" id="IPR000555">
    <property type="entry name" value="JAMM/MPN+_dom"/>
</dbReference>
<dbReference type="GO" id="GO:0005852">
    <property type="term" value="C:eukaryotic translation initiation factor 3 complex"/>
    <property type="evidence" value="ECO:0007669"/>
    <property type="project" value="UniProtKB-UniRule"/>
</dbReference>
<evidence type="ECO:0000256" key="4">
    <source>
        <dbReference type="HAMAP-Rule" id="MF_03007"/>
    </source>
</evidence>
<organism evidence="6 7">
    <name type="scientific">Hypholoma sublateritium (strain FD-334 SS-4)</name>
    <dbReference type="NCBI Taxonomy" id="945553"/>
    <lineage>
        <taxon>Eukaryota</taxon>
        <taxon>Fungi</taxon>
        <taxon>Dikarya</taxon>
        <taxon>Basidiomycota</taxon>
        <taxon>Agaricomycotina</taxon>
        <taxon>Agaricomycetes</taxon>
        <taxon>Agaricomycetidae</taxon>
        <taxon>Agaricales</taxon>
        <taxon>Agaricineae</taxon>
        <taxon>Strophariaceae</taxon>
        <taxon>Hypholoma</taxon>
    </lineage>
</organism>
<keyword evidence="3 4" id="KW-0648">Protein biosynthesis</keyword>
<evidence type="ECO:0000256" key="2">
    <source>
        <dbReference type="ARBA" id="ARBA00022540"/>
    </source>
</evidence>
<dbReference type="GO" id="GO:0003743">
    <property type="term" value="F:translation initiation factor activity"/>
    <property type="evidence" value="ECO:0007669"/>
    <property type="project" value="UniProtKB-UniRule"/>
</dbReference>
<reference evidence="7" key="1">
    <citation type="submission" date="2014-04" db="EMBL/GenBank/DDBJ databases">
        <title>Evolutionary Origins and Diversification of the Mycorrhizal Mutualists.</title>
        <authorList>
            <consortium name="DOE Joint Genome Institute"/>
            <consortium name="Mycorrhizal Genomics Consortium"/>
            <person name="Kohler A."/>
            <person name="Kuo A."/>
            <person name="Nagy L.G."/>
            <person name="Floudas D."/>
            <person name="Copeland A."/>
            <person name="Barry K.W."/>
            <person name="Cichocki N."/>
            <person name="Veneault-Fourrey C."/>
            <person name="LaButti K."/>
            <person name="Lindquist E.A."/>
            <person name="Lipzen A."/>
            <person name="Lundell T."/>
            <person name="Morin E."/>
            <person name="Murat C."/>
            <person name="Riley R."/>
            <person name="Ohm R."/>
            <person name="Sun H."/>
            <person name="Tunlid A."/>
            <person name="Henrissat B."/>
            <person name="Grigoriev I.V."/>
            <person name="Hibbett D.S."/>
            <person name="Martin F."/>
        </authorList>
    </citation>
    <scope>NUCLEOTIDE SEQUENCE [LARGE SCALE GENOMIC DNA]</scope>
    <source>
        <strain evidence="7">FD-334 SS-4</strain>
    </source>
</reference>
<sequence length="375" mass="39951">MAATSMAAALAASLPAPSATISVAAPSYEAIPASMAKVIDIEADIPLTCVQLDGLVVTKIIKHAREAPSSTAHGLLLGLDLDGILEVSNSFPLPHRVGDDDDKSSKSSARHQASMLRSLKEVQADDSVIGFYQATTLGAFFNQTLVDTQAIHQDKLRHGGIVIVHDLSQTARGNASFHAYRLTGAFLDAYKKSNFSTASLMSHRLTFSSILEEVPLKIRTNPLLSAFLGKLTETSDEGLPSATIGANSGLAPSFSVLDLGTGGVARNLEQIIEAVDNYRTEEGNLSYLTRQIARERSKAENYIAKRKEENVGRVAQGLAPLPEEDVTRLFKIPAEPSRLESMLILGQIDAYGKSLAGTASTGLVKMYAANASTDV</sequence>
<dbReference type="SMART" id="SM00232">
    <property type="entry name" value="JAB_MPN"/>
    <property type="match status" value="1"/>
</dbReference>
<evidence type="ECO:0000256" key="3">
    <source>
        <dbReference type="ARBA" id="ARBA00022917"/>
    </source>
</evidence>
<dbReference type="PANTHER" id="PTHR10410">
    <property type="entry name" value="EUKARYOTIC TRANSLATION INITIATION FACTOR 3 -RELATED"/>
    <property type="match status" value="1"/>
</dbReference>
<dbReference type="GO" id="GO:0001732">
    <property type="term" value="P:formation of cytoplasmic translation initiation complex"/>
    <property type="evidence" value="ECO:0007669"/>
    <property type="project" value="UniProtKB-UniRule"/>
</dbReference>
<evidence type="ECO:0000313" key="6">
    <source>
        <dbReference type="EMBL" id="KJA29162.1"/>
    </source>
</evidence>
<dbReference type="GO" id="GO:0008237">
    <property type="term" value="F:metallopeptidase activity"/>
    <property type="evidence" value="ECO:0007669"/>
    <property type="project" value="InterPro"/>
</dbReference>
<dbReference type="AlphaFoldDB" id="A0A0D2LME6"/>
<dbReference type="Pfam" id="PF19445">
    <property type="entry name" value="eIF3h_C"/>
    <property type="match status" value="1"/>
</dbReference>
<dbReference type="Proteomes" id="UP000054270">
    <property type="component" value="Unassembled WGS sequence"/>
</dbReference>
<dbReference type="GO" id="GO:0033290">
    <property type="term" value="C:eukaryotic 48S preinitiation complex"/>
    <property type="evidence" value="ECO:0007669"/>
    <property type="project" value="UniProtKB-UniRule"/>
</dbReference>
<dbReference type="Pfam" id="PF01398">
    <property type="entry name" value="JAB"/>
    <property type="match status" value="1"/>
</dbReference>
<comment type="function">
    <text evidence="4">Component of the eukaryotic translation initiation factor 3 (eIF-3) complex, which is involved in protein synthesis of a specialized repertoire of mRNAs and, together with other initiation factors, stimulates binding of mRNA and methionyl-tRNAi to the 40S ribosome. The eIF-3 complex specifically targets and initiates translation of a subset of mRNAs involved in cell proliferation.</text>
</comment>
<dbReference type="OMA" id="WYQSTYF"/>
<dbReference type="InterPro" id="IPR045810">
    <property type="entry name" value="eIF3h_C"/>
</dbReference>
<dbReference type="EMBL" id="KN817519">
    <property type="protein sequence ID" value="KJA29162.1"/>
    <property type="molecule type" value="Genomic_DNA"/>
</dbReference>
<dbReference type="GO" id="GO:0016282">
    <property type="term" value="C:eukaryotic 43S preinitiation complex"/>
    <property type="evidence" value="ECO:0007669"/>
    <property type="project" value="UniProtKB-UniRule"/>
</dbReference>
<dbReference type="CDD" id="cd08065">
    <property type="entry name" value="MPN_eIF3h"/>
    <property type="match status" value="1"/>
</dbReference>
<gene>
    <name evidence="6" type="ORF">HYPSUDRAFT_32537</name>
</gene>
<dbReference type="InterPro" id="IPR037518">
    <property type="entry name" value="MPN"/>
</dbReference>